<evidence type="ECO:0000313" key="1">
    <source>
        <dbReference type="EMBL" id="MBC5622957.1"/>
    </source>
</evidence>
<gene>
    <name evidence="1" type="ORF">H8S64_17835</name>
</gene>
<dbReference type="Proteomes" id="UP000646484">
    <property type="component" value="Unassembled WGS sequence"/>
</dbReference>
<dbReference type="InterPro" id="IPR032183">
    <property type="entry name" value="PKD-like"/>
</dbReference>
<sequence length="543" mass="61592">MMKQFIISILVIAGLSSCYRDKGNYSYKNINQLEITFDDNESNWKVAVGDTIQITPHFEFEKDSVEEYLTYEWEFQERVLSTERNLFYIADMLGKGDLILRVTDTRTDVVYIQSTQTEIASEFGVEGWVVLSDNGGAVLSYFRNTTKVVEEIVNGKKEEKRVYDCKDYIGVYQTINHEALGGTPVKLLEHFASYDYVNKFGNFWVIQQGGIGTIDVGVTTFMKETTLAEQFIGSVYPEGFKPVLMAGSLWLTLAVGEDGKTYSRKKADIGLYHSGFFISTPLTFQDKNGKVVELDGRKMVIAPVADLRAIVVCDLTNKCFVAINDSGEKRAGEVGLIRIDEKMYDAYPSFTRLDDLSGYEIVYCGSSVNGGGNGEQQYYTILKDEKTGEYYSHAFWVEYLWDNNLPKVSRIVGQEKLNFSSLNINEKTVFNNSRRTNYLWISQGSELWFYDRVTGRLDKFYTSFAADITAIDSERYNGNYLGIGLANGEFHVLSSSTNDIGDEAYDSRKDKNKLLYSTPKDKNLGRIVDVRYKTMGNNGWAIE</sequence>
<dbReference type="PROSITE" id="PS51257">
    <property type="entry name" value="PROKAR_LIPOPROTEIN"/>
    <property type="match status" value="1"/>
</dbReference>
<name>A0ABR7D4U4_9BACT</name>
<reference evidence="1 2" key="1">
    <citation type="submission" date="2020-08" db="EMBL/GenBank/DDBJ databases">
        <title>Genome public.</title>
        <authorList>
            <person name="Liu C."/>
            <person name="Sun Q."/>
        </authorList>
    </citation>
    <scope>NUCLEOTIDE SEQUENCE [LARGE SCALE GENOMIC DNA]</scope>
    <source>
        <strain evidence="1 2">NSJ-56</strain>
    </source>
</reference>
<comment type="caution">
    <text evidence="1">The sequence shown here is derived from an EMBL/GenBank/DDBJ whole genome shotgun (WGS) entry which is preliminary data.</text>
</comment>
<protein>
    <recommendedName>
        <fullName evidence="3">PKD-like family protein</fullName>
    </recommendedName>
</protein>
<evidence type="ECO:0000313" key="2">
    <source>
        <dbReference type="Proteomes" id="UP000646484"/>
    </source>
</evidence>
<accession>A0ABR7D4U4</accession>
<evidence type="ECO:0008006" key="3">
    <source>
        <dbReference type="Google" id="ProtNLM"/>
    </source>
</evidence>
<dbReference type="RefSeq" id="WP_186977878.1">
    <property type="nucleotide sequence ID" value="NZ_JACOOH010000008.1"/>
</dbReference>
<keyword evidence="2" id="KW-1185">Reference proteome</keyword>
<dbReference type="EMBL" id="JACOOH010000008">
    <property type="protein sequence ID" value="MBC5622957.1"/>
    <property type="molecule type" value="Genomic_DNA"/>
</dbReference>
<dbReference type="Pfam" id="PF16407">
    <property type="entry name" value="PKD_2"/>
    <property type="match status" value="1"/>
</dbReference>
<organism evidence="1 2">
    <name type="scientific">Butyricimonas hominis</name>
    <dbReference type="NCBI Taxonomy" id="2763032"/>
    <lineage>
        <taxon>Bacteria</taxon>
        <taxon>Pseudomonadati</taxon>
        <taxon>Bacteroidota</taxon>
        <taxon>Bacteroidia</taxon>
        <taxon>Bacteroidales</taxon>
        <taxon>Odoribacteraceae</taxon>
        <taxon>Butyricimonas</taxon>
    </lineage>
</organism>
<proteinExistence type="predicted"/>